<comment type="caution">
    <text evidence="2">The sequence shown here is derived from an EMBL/GenBank/DDBJ whole genome shotgun (WGS) entry which is preliminary data.</text>
</comment>
<feature type="non-terminal residue" evidence="2">
    <location>
        <position position="1544"/>
    </location>
</feature>
<gene>
    <name evidence="2" type="ORF">LCGC14_1336060</name>
</gene>
<dbReference type="EMBL" id="LAZR01008123">
    <property type="protein sequence ID" value="KKM80816.1"/>
    <property type="molecule type" value="Genomic_DNA"/>
</dbReference>
<accession>A0A0F9L190</accession>
<proteinExistence type="predicted"/>
<feature type="non-terminal residue" evidence="2">
    <location>
        <position position="1"/>
    </location>
</feature>
<keyword evidence="1" id="KW-0812">Transmembrane</keyword>
<evidence type="ECO:0000313" key="2">
    <source>
        <dbReference type="EMBL" id="KKM80816.1"/>
    </source>
</evidence>
<evidence type="ECO:0000256" key="1">
    <source>
        <dbReference type="SAM" id="Phobius"/>
    </source>
</evidence>
<protein>
    <submittedName>
        <fullName evidence="2">Uncharacterized protein</fullName>
    </submittedName>
</protein>
<organism evidence="2">
    <name type="scientific">marine sediment metagenome</name>
    <dbReference type="NCBI Taxonomy" id="412755"/>
    <lineage>
        <taxon>unclassified sequences</taxon>
        <taxon>metagenomes</taxon>
        <taxon>ecological metagenomes</taxon>
    </lineage>
</organism>
<reference evidence="2" key="1">
    <citation type="journal article" date="2015" name="Nature">
        <title>Complex archaea that bridge the gap between prokaryotes and eukaryotes.</title>
        <authorList>
            <person name="Spang A."/>
            <person name="Saw J.H."/>
            <person name="Jorgensen S.L."/>
            <person name="Zaremba-Niedzwiedzka K."/>
            <person name="Martijn J."/>
            <person name="Lind A.E."/>
            <person name="van Eijk R."/>
            <person name="Schleper C."/>
            <person name="Guy L."/>
            <person name="Ettema T.J."/>
        </authorList>
    </citation>
    <scope>NUCLEOTIDE SEQUENCE</scope>
</reference>
<name>A0A0F9L190_9ZZZZ</name>
<keyword evidence="1" id="KW-0472">Membrane</keyword>
<keyword evidence="1" id="KW-1133">Transmembrane helix</keyword>
<sequence>DSSIKVFNGSIEFSINKRLLGNGYREVEVPNAINGSYWYLNATSDNAIASIETNPASIFNYPDIVYFNATFLNYTNDGTINLSIYSPSAINNRLNYTFTNSSFGAGLEVYFGDWNISETAIKYGIFRMQVKWNNETSAGFREGTIIINAETSLQILYPSQNVNYNASKIFDMTVYYNDTGQNLNISNANIQYKINNGSYSAINDSVVYVGKGKYDITFDCNSSEFNYGRNNITIKAGGTYYNNQTETLNLTIWGETNLTRLLPQITLFDSSETFNISLYFNDTVKAIGIINASIYDNIYVNGNQYIPYDYHDYGNGYYNITVNCNADVFNDSGYGYFNLSINVNKMHYYNQTTSFMIDITGDTELTLVKFPNKIFYYSDELFNITATFNDTSRNEGIGNATIEVDVDGGSYTPFWKEIGGGNYNITINCSDQIFRSYGYFNLRINISKANYYSQSDSSLDLIIGNTTLIINDPQDGSIFIDRQVFNITIQYDDVVNGTGIKGAIINYSLNEGGNYRGDNVTDIGDGKYNITIYANHTDFGPNNFGFINILINVSKQNYNNLSTTFNFHRQITTSVDPSNSADLGSVIRGLNVSYTFNYSDNENNFIIGASWGEVSPNYGFIPFLKDWSNGTYTMELETSSVNVAASPFTFTFNISAIGNETQVISLDIDVTIIQTKIETLLGNSLISRISGLNQTATFYFNDTVNNQPILDLTTGDIEVRNNETGVLWNTGDFNWSLINPLNDGNYILNISTNGLDAGWYVLKISASNSPNFDWSWDYLEFYLRGDYTQINMISVSDLEDQLTPTGSGYNYTTFLGSDLSLEFNITNLDNGANVTGAANQYIISYKNLVTLSEGIIPQTFNFNFQSASYGTYFGTANTSILMNPGYYLINITVIKLNYENSTFSFNLTLVNSQMNMVLLTNVGGILTPDGIYNSYNSSVAVDINLEFNITDTESLNRLIARNADSYTIWYQNLDTSDIGTLSETLGFNNPTSTYMGSILTSGLQTGNYLINVSVDILNYDIFSLIFNFTIVSTDVNIINITNPGGQLFPSGVGNFYESAIAVSIDIAFNTTDGIFGNVITIGTGRLYEVLFENLDTFSTGSITGTLNEGGIIHNGTLDTSQLGIGNYSITIIINKSNAVVSLFNFNLRIILTNSSIISISNPNGELIPSGIGNFYVNSIMTDLIIEFNSTDATFGNLITIGLGNSYTISYLNLGSLDSGTISNSLTEGGISHSGTLTTTSLESGNYTFTIIINKSNNIVSFLSFNLTIIFARSGLISVSDSDFLLTPIGNYYETYIETDIDIEFNITDFNFGNITLLGGGISYMIFYEDVDPLENGTIFHTLNEIALIHRGTLDISQLSSGNYSITITINKSNNVISLFSFNLSLIDKNLVRISIVHQPLSINAGETLKIIFLAEYFNGDDWVPLPNASLRIVPYFDGFMSTGSTWTTNFTGEVAFEITVGIKVTNITLTAEILSGYYYTTASRNVLDINVIPYSPGFALEDFLPYLIIIGAAVALVGGSIGVYRGVVVPKKREKARILNEVKT</sequence>
<feature type="transmembrane region" description="Helical" evidence="1">
    <location>
        <begin position="1503"/>
        <end position="1527"/>
    </location>
</feature>